<dbReference type="PANTHER" id="PTHR23028">
    <property type="entry name" value="ACETYLTRANSFERASE"/>
    <property type="match status" value="1"/>
</dbReference>
<dbReference type="InterPro" id="IPR050879">
    <property type="entry name" value="Acyltransferase_3"/>
</dbReference>
<feature type="region of interest" description="Disordered" evidence="1">
    <location>
        <begin position="1"/>
        <end position="23"/>
    </location>
</feature>
<feature type="region of interest" description="Disordered" evidence="1">
    <location>
        <begin position="431"/>
        <end position="456"/>
    </location>
</feature>
<keyword evidence="5" id="KW-1185">Reference proteome</keyword>
<reference evidence="4" key="1">
    <citation type="submission" date="2023-01" db="EMBL/GenBank/DDBJ databases">
        <title>The diversity of Class Acidimicrobiia in South China Sea sediment environments and the proposal of Iamia marina sp. nov., a novel species of the genus Iamia.</title>
        <authorList>
            <person name="He Y."/>
            <person name="Tian X."/>
        </authorList>
    </citation>
    <scope>NUCLEOTIDE SEQUENCE</scope>
    <source>
        <strain evidence="4">DSM 19957</strain>
    </source>
</reference>
<dbReference type="GO" id="GO:0000271">
    <property type="term" value="P:polysaccharide biosynthetic process"/>
    <property type="evidence" value="ECO:0007669"/>
    <property type="project" value="TreeGrafter"/>
</dbReference>
<evidence type="ECO:0000256" key="1">
    <source>
        <dbReference type="SAM" id="MobiDB-lite"/>
    </source>
</evidence>
<accession>A0AAE9Y642</accession>
<dbReference type="RefSeq" id="WP_272736857.1">
    <property type="nucleotide sequence ID" value="NZ_CP116942.1"/>
</dbReference>
<keyword evidence="2" id="KW-1133">Transmembrane helix</keyword>
<evidence type="ECO:0000313" key="4">
    <source>
        <dbReference type="EMBL" id="WCO67335.1"/>
    </source>
</evidence>
<feature type="compositionally biased region" description="Low complexity" evidence="1">
    <location>
        <begin position="1"/>
        <end position="21"/>
    </location>
</feature>
<protein>
    <submittedName>
        <fullName evidence="4">Acyltransferase</fullName>
    </submittedName>
</protein>
<sequence>MATPAAAGAPPAPRPASRLRPPNVPNPAMAGIRGLAALAVLVFHVGSQPGGDGEPLLRGIPAQWISPLAIVAVGIFIGMSGFFLYHPMSLAHLQGTKQRPLDFYLARRLGRIYPPYWVALVGIVVLFGYTGLTGWDWIPVLTLTHVYDPRLANVGLYVSWTLAVEATFYVTLPMFAWVLRRLAPPSRTTVRQRFRAQLIGVACVYLTGILCRTLVLLGPDSWLTYTKYALFNFLDGFGGGMLFAVLLSWRKVGHELPRWMSWLVRHPWVCLLFALELYWLGTTLGFPPGLELTGLPAGRLALFAVSLLLIIPLLCLPGIFDEHGTSAYHRVFGSTPLLWLGGISYGVYLWNLPWTQQLSTLQQTGTTTFGSDLIGTWTLTADVPGGFWFLLGTVFLGSVVVAAASYLLLEQPLMARVKRYFVAGRGAPRIRTPEGGPQRAPAPGVPVGGEPDPTEI</sequence>
<feature type="domain" description="Acyltransferase 3" evidence="3">
    <location>
        <begin position="29"/>
        <end position="400"/>
    </location>
</feature>
<keyword evidence="2" id="KW-0812">Transmembrane</keyword>
<feature type="transmembrane region" description="Helical" evidence="2">
    <location>
        <begin position="158"/>
        <end position="178"/>
    </location>
</feature>
<dbReference type="GO" id="GO:0016020">
    <property type="term" value="C:membrane"/>
    <property type="evidence" value="ECO:0007669"/>
    <property type="project" value="TreeGrafter"/>
</dbReference>
<evidence type="ECO:0000259" key="3">
    <source>
        <dbReference type="Pfam" id="PF01757"/>
    </source>
</evidence>
<evidence type="ECO:0000256" key="2">
    <source>
        <dbReference type="SAM" id="Phobius"/>
    </source>
</evidence>
<feature type="transmembrane region" description="Helical" evidence="2">
    <location>
        <begin position="24"/>
        <end position="44"/>
    </location>
</feature>
<feature type="transmembrane region" description="Helical" evidence="2">
    <location>
        <begin position="331"/>
        <end position="350"/>
    </location>
</feature>
<feature type="transmembrane region" description="Helical" evidence="2">
    <location>
        <begin position="64"/>
        <end position="85"/>
    </location>
</feature>
<dbReference type="AlphaFoldDB" id="A0AAE9Y642"/>
<feature type="transmembrane region" description="Helical" evidence="2">
    <location>
        <begin position="262"/>
        <end position="280"/>
    </location>
</feature>
<name>A0AAE9Y642_9ACTN</name>
<keyword evidence="4" id="KW-0012">Acyltransferase</keyword>
<dbReference type="InterPro" id="IPR002656">
    <property type="entry name" value="Acyl_transf_3_dom"/>
</dbReference>
<feature type="transmembrane region" description="Helical" evidence="2">
    <location>
        <begin position="229"/>
        <end position="250"/>
    </location>
</feature>
<keyword evidence="2" id="KW-0472">Membrane</keyword>
<organism evidence="4 5">
    <name type="scientific">Iamia majanohamensis</name>
    <dbReference type="NCBI Taxonomy" id="467976"/>
    <lineage>
        <taxon>Bacteria</taxon>
        <taxon>Bacillati</taxon>
        <taxon>Actinomycetota</taxon>
        <taxon>Acidimicrobiia</taxon>
        <taxon>Acidimicrobiales</taxon>
        <taxon>Iamiaceae</taxon>
        <taxon>Iamia</taxon>
    </lineage>
</organism>
<feature type="transmembrane region" description="Helical" evidence="2">
    <location>
        <begin position="198"/>
        <end position="217"/>
    </location>
</feature>
<keyword evidence="4" id="KW-0808">Transferase</keyword>
<dbReference type="PANTHER" id="PTHR23028:SF53">
    <property type="entry name" value="ACYL_TRANSF_3 DOMAIN-CONTAINING PROTEIN"/>
    <property type="match status" value="1"/>
</dbReference>
<dbReference type="EMBL" id="CP116942">
    <property type="protein sequence ID" value="WCO67335.1"/>
    <property type="molecule type" value="Genomic_DNA"/>
</dbReference>
<dbReference type="GO" id="GO:0016747">
    <property type="term" value="F:acyltransferase activity, transferring groups other than amino-acyl groups"/>
    <property type="evidence" value="ECO:0007669"/>
    <property type="project" value="InterPro"/>
</dbReference>
<dbReference type="Pfam" id="PF01757">
    <property type="entry name" value="Acyl_transf_3"/>
    <property type="match status" value="1"/>
</dbReference>
<feature type="transmembrane region" description="Helical" evidence="2">
    <location>
        <begin position="116"/>
        <end position="138"/>
    </location>
</feature>
<evidence type="ECO:0000313" key="5">
    <source>
        <dbReference type="Proteomes" id="UP001216390"/>
    </source>
</evidence>
<feature type="transmembrane region" description="Helical" evidence="2">
    <location>
        <begin position="387"/>
        <end position="409"/>
    </location>
</feature>
<proteinExistence type="predicted"/>
<feature type="transmembrane region" description="Helical" evidence="2">
    <location>
        <begin position="300"/>
        <end position="319"/>
    </location>
</feature>
<gene>
    <name evidence="4" type="ORF">PO878_01205</name>
</gene>
<dbReference type="KEGG" id="ima:PO878_01205"/>
<dbReference type="Proteomes" id="UP001216390">
    <property type="component" value="Chromosome"/>
</dbReference>